<dbReference type="SUPFAM" id="SSF52980">
    <property type="entry name" value="Restriction endonuclease-like"/>
    <property type="match status" value="1"/>
</dbReference>
<dbReference type="Pfam" id="PF12705">
    <property type="entry name" value="PDDEXK_1"/>
    <property type="match status" value="1"/>
</dbReference>
<dbReference type="InterPro" id="IPR027417">
    <property type="entry name" value="P-loop_NTPase"/>
</dbReference>
<evidence type="ECO:0000313" key="2">
    <source>
        <dbReference type="EMBL" id="MFC4672812.1"/>
    </source>
</evidence>
<keyword evidence="3" id="KW-1185">Reference proteome</keyword>
<dbReference type="InterPro" id="IPR038726">
    <property type="entry name" value="PDDEXK_AddAB-type"/>
</dbReference>
<proteinExistence type="predicted"/>
<dbReference type="Gene3D" id="3.90.320.10">
    <property type="match status" value="1"/>
</dbReference>
<gene>
    <name evidence="2" type="ORF">ACFO6W_03800</name>
</gene>
<dbReference type="SUPFAM" id="SSF52540">
    <property type="entry name" value="P-loop containing nucleoside triphosphate hydrolases"/>
    <property type="match status" value="1"/>
</dbReference>
<feature type="domain" description="PD-(D/E)XK endonuclease-like" evidence="1">
    <location>
        <begin position="674"/>
        <end position="962"/>
    </location>
</feature>
<comment type="caution">
    <text evidence="2">The sequence shown here is derived from an EMBL/GenBank/DDBJ whole genome shotgun (WGS) entry which is preliminary data.</text>
</comment>
<organism evidence="2 3">
    <name type="scientific">Dysgonomonas termitidis</name>
    <dbReference type="NCBI Taxonomy" id="1516126"/>
    <lineage>
        <taxon>Bacteria</taxon>
        <taxon>Pseudomonadati</taxon>
        <taxon>Bacteroidota</taxon>
        <taxon>Bacteroidia</taxon>
        <taxon>Bacteroidales</taxon>
        <taxon>Dysgonomonadaceae</taxon>
        <taxon>Dysgonomonas</taxon>
    </lineage>
</organism>
<reference evidence="3" key="1">
    <citation type="journal article" date="2019" name="Int. J. Syst. Evol. Microbiol.">
        <title>The Global Catalogue of Microorganisms (GCM) 10K type strain sequencing project: providing services to taxonomists for standard genome sequencing and annotation.</title>
        <authorList>
            <consortium name="The Broad Institute Genomics Platform"/>
            <consortium name="The Broad Institute Genome Sequencing Center for Infectious Disease"/>
            <person name="Wu L."/>
            <person name="Ma J."/>
        </authorList>
    </citation>
    <scope>NUCLEOTIDE SEQUENCE [LARGE SCALE GENOMIC DNA]</scope>
    <source>
        <strain evidence="3">CCUG 66188</strain>
    </source>
</reference>
<dbReference type="Proteomes" id="UP001596023">
    <property type="component" value="Unassembled WGS sequence"/>
</dbReference>
<protein>
    <submittedName>
        <fullName evidence="2">PD-(D/E)XK nuclease family protein</fullName>
    </submittedName>
</protein>
<accession>A0ABV9KSA4</accession>
<sequence>MIPFLYNVAQAYYKSYGQEISRYTFVFPNRRAGIFFQHYLSQIAGRPIFSPEILTVTDLFEKLSPYKKADRIEMLFLLYDIYIRVSSSTETFDEFLYWGEMLLNDFDDVDKYLVDAQQLFRNIHDLKEIDAGFDYLTESQIEAIRRFWSNFLPIGENDKKKDFLEMWEVLFQLYTSLREQLHSRGMAYEGMIFRDVTERLANDTDYKLPFEKVIFVGLNGHSKSEETLLKYLHKGKIADFYWDYSSPLVRDPQNKASFFIDRNKMLFPTQLTLESEELSMDLPVVEVIGIPSAVGQAKYVHSIIRSLMDEKKITSSTQAMNTALVLPDENLLLPALYSIPGEIDKINVTMGYNLGNSSISGLMEHVFELQRNIRRSENYTGFYYKPVLAILNHRYITNVASDEAKALRTNIIQYNKTTVSSQDLQGHSLFQLIFRPVFNWQDIPGYLQSVLSALNRTLSVNEKNEGKEEDINTRSIDIECEFIVEYYKTINKMDEALKNVSPEMSVDTYFKLLRRLIAGISVPFRGEPLSGLQIMGVLETRALDFDNLIILSMNEGIFPLKKAASSFIPYNLRKGFDLPTYEHQDSIFSYHFYRMINRAKRIYLLYDTRTEGLQTGEVSRYYNQIKHLYNDSFDIREKLAVYKVSSTESLAISIQKTPQIMEKMNVFLQGGDKRLSASSINTYLNCPLQFYFSVVENMEEEDEIAETVEASTFGTIFHSIMEWLYEPFKSKMVTADLLHNISKNNKLLTEMIERSFAGNYFKSEKVKRLTGQNYLTGEVLRKYIRQVLATDAKLTPFIYIDSEERIRKDYLLPSGKVVSLKGIIDRVDEVKGHTRIIDYKTGKGVLRYKKMEDLFDKEMKDRPKAVMQVFMYSHLYLLDHPDKILEPGIYYLRNLFDTKFDPDVISKSGRGDGRITDFSEYRAEFTEYFDACLEEIFDPQVPFSQTPTGEACKWCIFTNICKK</sequence>
<dbReference type="EMBL" id="JBHSGN010000026">
    <property type="protein sequence ID" value="MFC4672812.1"/>
    <property type="molecule type" value="Genomic_DNA"/>
</dbReference>
<dbReference type="InterPro" id="IPR011604">
    <property type="entry name" value="PDDEXK-like_dom_sf"/>
</dbReference>
<dbReference type="RefSeq" id="WP_379994022.1">
    <property type="nucleotide sequence ID" value="NZ_JBHSGN010000026.1"/>
</dbReference>
<evidence type="ECO:0000259" key="1">
    <source>
        <dbReference type="Pfam" id="PF12705"/>
    </source>
</evidence>
<evidence type="ECO:0000313" key="3">
    <source>
        <dbReference type="Proteomes" id="UP001596023"/>
    </source>
</evidence>
<name>A0ABV9KSA4_9BACT</name>
<dbReference type="InterPro" id="IPR011335">
    <property type="entry name" value="Restrct_endonuc-II-like"/>
</dbReference>